<dbReference type="Proteomes" id="UP001054252">
    <property type="component" value="Unassembled WGS sequence"/>
</dbReference>
<name>A0AAV5JDN0_9ROSI</name>
<sequence>MSDEVWEKLNYKWTEDPQFNVRREQAKANRAKGPKVTHMGGSMDYDDFVRKLKEKDPKHRDPSFVDVIRAKKMHHPKEKDKMPTYIDEQTQEYTERLNAKAIQKYGEDTTTWPTTVDVQLLSQVSGGRLYGMPIYMDPEEQGLSHHKRPPHPILDNSVQSSQQVAGMQGGMHGGMQGWMDGGMQGWMQGDGGAGTSGGA</sequence>
<organism evidence="1 2">
    <name type="scientific">Rubroshorea leprosula</name>
    <dbReference type="NCBI Taxonomy" id="152421"/>
    <lineage>
        <taxon>Eukaryota</taxon>
        <taxon>Viridiplantae</taxon>
        <taxon>Streptophyta</taxon>
        <taxon>Embryophyta</taxon>
        <taxon>Tracheophyta</taxon>
        <taxon>Spermatophyta</taxon>
        <taxon>Magnoliopsida</taxon>
        <taxon>eudicotyledons</taxon>
        <taxon>Gunneridae</taxon>
        <taxon>Pentapetalae</taxon>
        <taxon>rosids</taxon>
        <taxon>malvids</taxon>
        <taxon>Malvales</taxon>
        <taxon>Dipterocarpaceae</taxon>
        <taxon>Rubroshorea</taxon>
    </lineage>
</organism>
<dbReference type="InterPro" id="IPR004252">
    <property type="entry name" value="Probable_transposase_24"/>
</dbReference>
<accession>A0AAV5JDN0</accession>
<dbReference type="AlphaFoldDB" id="A0AAV5JDN0"/>
<gene>
    <name evidence="1" type="ORF">SLEP1_g23845</name>
</gene>
<evidence type="ECO:0000313" key="1">
    <source>
        <dbReference type="EMBL" id="GKV12728.1"/>
    </source>
</evidence>
<dbReference type="EMBL" id="BPVZ01000037">
    <property type="protein sequence ID" value="GKV12728.1"/>
    <property type="molecule type" value="Genomic_DNA"/>
</dbReference>
<protein>
    <submittedName>
        <fullName evidence="1">Uncharacterized protein</fullName>
    </submittedName>
</protein>
<comment type="caution">
    <text evidence="1">The sequence shown here is derived from an EMBL/GenBank/DDBJ whole genome shotgun (WGS) entry which is preliminary data.</text>
</comment>
<evidence type="ECO:0000313" key="2">
    <source>
        <dbReference type="Proteomes" id="UP001054252"/>
    </source>
</evidence>
<dbReference type="Pfam" id="PF03004">
    <property type="entry name" value="Transposase_24"/>
    <property type="match status" value="1"/>
</dbReference>
<proteinExistence type="predicted"/>
<reference evidence="1 2" key="1">
    <citation type="journal article" date="2021" name="Commun. Biol.">
        <title>The genome of Shorea leprosula (Dipterocarpaceae) highlights the ecological relevance of drought in aseasonal tropical rainforests.</title>
        <authorList>
            <person name="Ng K.K.S."/>
            <person name="Kobayashi M.J."/>
            <person name="Fawcett J.A."/>
            <person name="Hatakeyama M."/>
            <person name="Paape T."/>
            <person name="Ng C.H."/>
            <person name="Ang C.C."/>
            <person name="Tnah L.H."/>
            <person name="Lee C.T."/>
            <person name="Nishiyama T."/>
            <person name="Sese J."/>
            <person name="O'Brien M.J."/>
            <person name="Copetti D."/>
            <person name="Mohd Noor M.I."/>
            <person name="Ong R.C."/>
            <person name="Putra M."/>
            <person name="Sireger I.Z."/>
            <person name="Indrioko S."/>
            <person name="Kosugi Y."/>
            <person name="Izuno A."/>
            <person name="Isagi Y."/>
            <person name="Lee S.L."/>
            <person name="Shimizu K.K."/>
        </authorList>
    </citation>
    <scope>NUCLEOTIDE SEQUENCE [LARGE SCALE GENOMIC DNA]</scope>
    <source>
        <strain evidence="1">214</strain>
    </source>
</reference>
<keyword evidence="2" id="KW-1185">Reference proteome</keyword>